<sequence length="45" mass="5555">MVEVEIAIMPEVEIWVNIKDMLLLLFINVIPYQMYYFYKEKPSNW</sequence>
<comment type="caution">
    <text evidence="1">The sequence shown here is derived from an EMBL/GenBank/DDBJ whole genome shotgun (WGS) entry which is preliminary data.</text>
</comment>
<keyword evidence="2" id="KW-1185">Reference proteome</keyword>
<protein>
    <submittedName>
        <fullName evidence="1">Uncharacterized protein</fullName>
    </submittedName>
</protein>
<dbReference type="EMBL" id="CABVMM010000015">
    <property type="protein sequence ID" value="VVV02164.1"/>
    <property type="molecule type" value="Genomic_DNA"/>
</dbReference>
<proteinExistence type="predicted"/>
<organism evidence="1 2">
    <name type="scientific">Mesonia oceanica</name>
    <dbReference type="NCBI Taxonomy" id="2687242"/>
    <lineage>
        <taxon>Bacteria</taxon>
        <taxon>Pseudomonadati</taxon>
        <taxon>Bacteroidota</taxon>
        <taxon>Flavobacteriia</taxon>
        <taxon>Flavobacteriales</taxon>
        <taxon>Flavobacteriaceae</taxon>
        <taxon>Mesonia</taxon>
    </lineage>
</organism>
<evidence type="ECO:0000313" key="1">
    <source>
        <dbReference type="EMBL" id="VVV02164.1"/>
    </source>
</evidence>
<accession>A0AC61YCD9</accession>
<gene>
    <name evidence="1" type="ORF">FVB9532_03462</name>
</gene>
<name>A0AC61YCD9_9FLAO</name>
<dbReference type="Proteomes" id="UP000356253">
    <property type="component" value="Unassembled WGS sequence"/>
</dbReference>
<evidence type="ECO:0000313" key="2">
    <source>
        <dbReference type="Proteomes" id="UP000356253"/>
    </source>
</evidence>
<reference evidence="1" key="1">
    <citation type="submission" date="2019-09" db="EMBL/GenBank/DDBJ databases">
        <authorList>
            <person name="Rodrigo-Torres L."/>
            <person name="Arahal R. D."/>
            <person name="Lucena T."/>
        </authorList>
    </citation>
    <scope>NUCLEOTIDE SEQUENCE</scope>
    <source>
        <strain evidence="1">ISS653</strain>
    </source>
</reference>